<dbReference type="PIRSF" id="PIRSF006402">
    <property type="entry name" value="UCP006402_thioredoxin"/>
    <property type="match status" value="1"/>
</dbReference>
<comment type="caution">
    <text evidence="3">The sequence shown here is derived from an EMBL/GenBank/DDBJ whole genome shotgun (WGS) entry which is preliminary data.</text>
</comment>
<proteinExistence type="predicted"/>
<dbReference type="PANTHER" id="PTHR42899">
    <property type="entry name" value="SPERMATOGENESIS-ASSOCIATED PROTEIN 20"/>
    <property type="match status" value="1"/>
</dbReference>
<sequence length="706" mass="79044">MSTSHQGHSGRVRNRLATSTSPYLQQHADNPVDWWPWCPEALELARSTDRPIVLSIGYSACHWCHVMAHESFADPSTAELMNAGFVNIKVDREERPDLDKIYQRAHQLLTERSGGWPLTLFLTPSDQTPFFAGTYFPPEPRHGLPAFKQVLQGVERAYRGQQTVIATQNARLTAALRQLEPRPAAELPTPRAIDEAVQRLAASFDTEHGGFGGAPKFPHPTNLELLLRRVARTQDLIRPKSEDHPAAGLDDHNVAPDALGMAEFTLERMCRGGLQDQLGGGFYRYSVDRAWMIPHFEKMLYDNGTLLSLCCDLYALTNAPLFRESATMTADWVMREMQLPAGGYSSSLDADSEGHEGQYYIWTRTQVESLLTPAEYQVFAAVYGLDRPANFESAWHLHGDRLPEAVAAEQRLEHATVEALLRSARATLAVARERRIHPDRDDKVLTSWNALMIKALARAARILERPDYLESAEQALAFIRLTLWREGRLLATCKDGVAHLNAYLDDYAFLLDALLELLQTRWSSADLAFAIDLAEVLLEQFQDPLEGGFWFTARDHEALMHRPKPLSDEATPAGNGVAAVALQRLGHLIGEPRYLTAAAMTLRLAADSIARMPEAHATLLMALEESHSPPEILVIRATDKRLEHWRREAQRGHRPHRIVVAIPADLTETLPGTLGAMQPGERPRLYRCRGTHCEPPIESLDDLRTG</sequence>
<evidence type="ECO:0000256" key="1">
    <source>
        <dbReference type="SAM" id="MobiDB-lite"/>
    </source>
</evidence>
<dbReference type="PANTHER" id="PTHR42899:SF1">
    <property type="entry name" value="SPERMATOGENESIS-ASSOCIATED PROTEIN 20"/>
    <property type="match status" value="1"/>
</dbReference>
<dbReference type="InterPro" id="IPR036249">
    <property type="entry name" value="Thioredoxin-like_sf"/>
</dbReference>
<reference evidence="3 4" key="1">
    <citation type="journal article" date="2020" name="Microorganisms">
        <title>Osmotic Adaptation and Compatible Solute Biosynthesis of Phototrophic Bacteria as Revealed from Genome Analyses.</title>
        <authorList>
            <person name="Imhoff J.F."/>
            <person name="Rahn T."/>
            <person name="Kunzel S."/>
            <person name="Keller A."/>
            <person name="Neulinger S.C."/>
        </authorList>
    </citation>
    <scope>NUCLEOTIDE SEQUENCE [LARGE SCALE GENOMIC DNA]</scope>
    <source>
        <strain evidence="3 4">DSM 21303</strain>
    </source>
</reference>
<dbReference type="EMBL" id="NRSD01000011">
    <property type="protein sequence ID" value="MBK1645253.1"/>
    <property type="molecule type" value="Genomic_DNA"/>
</dbReference>
<feature type="region of interest" description="Disordered" evidence="1">
    <location>
        <begin position="1"/>
        <end position="22"/>
    </location>
</feature>
<dbReference type="Gene3D" id="1.50.10.10">
    <property type="match status" value="1"/>
</dbReference>
<accession>A0A9X0WIM5</accession>
<protein>
    <submittedName>
        <fullName evidence="3">Thioredoxin domain-containing protein</fullName>
    </submittedName>
</protein>
<dbReference type="GO" id="GO:0005975">
    <property type="term" value="P:carbohydrate metabolic process"/>
    <property type="evidence" value="ECO:0007669"/>
    <property type="project" value="InterPro"/>
</dbReference>
<dbReference type="CDD" id="cd02955">
    <property type="entry name" value="SSP411"/>
    <property type="match status" value="1"/>
</dbReference>
<dbReference type="InterPro" id="IPR012341">
    <property type="entry name" value="6hp_glycosidase-like_sf"/>
</dbReference>
<dbReference type="AlphaFoldDB" id="A0A9X0WIM5"/>
<dbReference type="RefSeq" id="WP_200388063.1">
    <property type="nucleotide sequence ID" value="NZ_NRSD01000011.1"/>
</dbReference>
<evidence type="ECO:0000313" key="3">
    <source>
        <dbReference type="EMBL" id="MBK1645253.1"/>
    </source>
</evidence>
<dbReference type="InterPro" id="IPR008928">
    <property type="entry name" value="6-hairpin_glycosidase_sf"/>
</dbReference>
<feature type="domain" description="Spermatogenesis-associated protein 20-like TRX" evidence="2">
    <location>
        <begin position="14"/>
        <end position="176"/>
    </location>
</feature>
<dbReference type="InterPro" id="IPR024705">
    <property type="entry name" value="Ssp411"/>
</dbReference>
<keyword evidence="4" id="KW-1185">Reference proteome</keyword>
<organism evidence="3 4">
    <name type="scientific">Thiocapsa imhoffii</name>
    <dbReference type="NCBI Taxonomy" id="382777"/>
    <lineage>
        <taxon>Bacteria</taxon>
        <taxon>Pseudomonadati</taxon>
        <taxon>Pseudomonadota</taxon>
        <taxon>Gammaproteobacteria</taxon>
        <taxon>Chromatiales</taxon>
        <taxon>Chromatiaceae</taxon>
        <taxon>Thiocapsa</taxon>
    </lineage>
</organism>
<dbReference type="SUPFAM" id="SSF48208">
    <property type="entry name" value="Six-hairpin glycosidases"/>
    <property type="match status" value="1"/>
</dbReference>
<name>A0A9X0WIM5_9GAMM</name>
<dbReference type="SUPFAM" id="SSF52833">
    <property type="entry name" value="Thioredoxin-like"/>
    <property type="match status" value="1"/>
</dbReference>
<dbReference type="Pfam" id="PF03190">
    <property type="entry name" value="Thioredox_DsbH"/>
    <property type="match status" value="1"/>
</dbReference>
<gene>
    <name evidence="3" type="ORF">CKO25_11485</name>
</gene>
<dbReference type="Gene3D" id="3.40.30.10">
    <property type="entry name" value="Glutaredoxin"/>
    <property type="match status" value="1"/>
</dbReference>
<dbReference type="Proteomes" id="UP001138802">
    <property type="component" value="Unassembled WGS sequence"/>
</dbReference>
<evidence type="ECO:0000313" key="4">
    <source>
        <dbReference type="Proteomes" id="UP001138802"/>
    </source>
</evidence>
<evidence type="ECO:0000259" key="2">
    <source>
        <dbReference type="Pfam" id="PF03190"/>
    </source>
</evidence>
<dbReference type="InterPro" id="IPR004879">
    <property type="entry name" value="Ssp411-like_TRX"/>
</dbReference>